<comment type="caution">
    <text evidence="3">The sequence shown here is derived from an EMBL/GenBank/DDBJ whole genome shotgun (WGS) entry which is preliminary data.</text>
</comment>
<name>A0AA88DJM3_FICCA</name>
<keyword evidence="4" id="KW-1185">Reference proteome</keyword>
<dbReference type="PROSITE" id="PS50104">
    <property type="entry name" value="TIR"/>
    <property type="match status" value="1"/>
</dbReference>
<dbReference type="InterPro" id="IPR044974">
    <property type="entry name" value="Disease_R_plants"/>
</dbReference>
<dbReference type="FunFam" id="3.40.50.10140:FF:000007">
    <property type="entry name" value="Disease resistance protein (TIR-NBS-LRR class)"/>
    <property type="match status" value="1"/>
</dbReference>
<dbReference type="AlphaFoldDB" id="A0AA88DJM3"/>
<dbReference type="PANTHER" id="PTHR11017">
    <property type="entry name" value="LEUCINE-RICH REPEAT-CONTAINING PROTEIN"/>
    <property type="match status" value="1"/>
</dbReference>
<evidence type="ECO:0000259" key="2">
    <source>
        <dbReference type="PROSITE" id="PS50104"/>
    </source>
</evidence>
<accession>A0AA88DJM3</accession>
<reference evidence="3" key="1">
    <citation type="submission" date="2023-07" db="EMBL/GenBank/DDBJ databases">
        <title>draft genome sequence of fig (Ficus carica).</title>
        <authorList>
            <person name="Takahashi T."/>
            <person name="Nishimura K."/>
        </authorList>
    </citation>
    <scope>NUCLEOTIDE SEQUENCE</scope>
</reference>
<evidence type="ECO:0000256" key="1">
    <source>
        <dbReference type="ARBA" id="ARBA00023027"/>
    </source>
</evidence>
<feature type="domain" description="TIR" evidence="2">
    <location>
        <begin position="13"/>
        <end position="157"/>
    </location>
</feature>
<dbReference type="SMART" id="SM00255">
    <property type="entry name" value="TIR"/>
    <property type="match status" value="1"/>
</dbReference>
<dbReference type="Gene3D" id="3.40.50.10140">
    <property type="entry name" value="Toll/interleukin-1 receptor homology (TIR) domain"/>
    <property type="match status" value="1"/>
</dbReference>
<dbReference type="SUPFAM" id="SSF52540">
    <property type="entry name" value="P-loop containing nucleoside triphosphate hydrolases"/>
    <property type="match status" value="1"/>
</dbReference>
<dbReference type="InterPro" id="IPR027417">
    <property type="entry name" value="P-loop_NTPase"/>
</dbReference>
<dbReference type="SUPFAM" id="SSF52058">
    <property type="entry name" value="L domain-like"/>
    <property type="match status" value="1"/>
</dbReference>
<dbReference type="InterPro" id="IPR035897">
    <property type="entry name" value="Toll_tir_struct_dom_sf"/>
</dbReference>
<dbReference type="Pfam" id="PF01582">
    <property type="entry name" value="TIR"/>
    <property type="match status" value="1"/>
</dbReference>
<dbReference type="InterPro" id="IPR042197">
    <property type="entry name" value="Apaf_helical"/>
</dbReference>
<dbReference type="InterPro" id="IPR032675">
    <property type="entry name" value="LRR_dom_sf"/>
</dbReference>
<dbReference type="Proteomes" id="UP001187192">
    <property type="component" value="Unassembled WGS sequence"/>
</dbReference>
<proteinExistence type="predicted"/>
<keyword evidence="1" id="KW-0520">NAD</keyword>
<dbReference type="Gene3D" id="1.10.8.430">
    <property type="entry name" value="Helical domain of apoptotic protease-activating factors"/>
    <property type="match status" value="1"/>
</dbReference>
<dbReference type="PANTHER" id="PTHR11017:SF385">
    <property type="entry name" value="DISEASE RESISTANCE PROTEIN (TIR-NBS-LRR CLASS)-RELATED"/>
    <property type="match status" value="1"/>
</dbReference>
<dbReference type="EMBL" id="BTGU01000037">
    <property type="protein sequence ID" value="GMN51414.1"/>
    <property type="molecule type" value="Genomic_DNA"/>
</dbReference>
<dbReference type="SUPFAM" id="SSF52200">
    <property type="entry name" value="Toll/Interleukin receptor TIR domain"/>
    <property type="match status" value="1"/>
</dbReference>
<dbReference type="InterPro" id="IPR000157">
    <property type="entry name" value="TIR_dom"/>
</dbReference>
<gene>
    <name evidence="3" type="ORF">TIFTF001_020554</name>
</gene>
<organism evidence="3 4">
    <name type="scientific">Ficus carica</name>
    <name type="common">Common fig</name>
    <dbReference type="NCBI Taxonomy" id="3494"/>
    <lineage>
        <taxon>Eukaryota</taxon>
        <taxon>Viridiplantae</taxon>
        <taxon>Streptophyta</taxon>
        <taxon>Embryophyta</taxon>
        <taxon>Tracheophyta</taxon>
        <taxon>Spermatophyta</taxon>
        <taxon>Magnoliopsida</taxon>
        <taxon>eudicotyledons</taxon>
        <taxon>Gunneridae</taxon>
        <taxon>Pentapetalae</taxon>
        <taxon>rosids</taxon>
        <taxon>fabids</taxon>
        <taxon>Rosales</taxon>
        <taxon>Moraceae</taxon>
        <taxon>Ficeae</taxon>
        <taxon>Ficus</taxon>
    </lineage>
</organism>
<dbReference type="Gene3D" id="3.80.10.10">
    <property type="entry name" value="Ribonuclease Inhibitor"/>
    <property type="match status" value="1"/>
</dbReference>
<evidence type="ECO:0000313" key="3">
    <source>
        <dbReference type="EMBL" id="GMN51414.1"/>
    </source>
</evidence>
<dbReference type="GO" id="GO:0007165">
    <property type="term" value="P:signal transduction"/>
    <property type="evidence" value="ECO:0007669"/>
    <property type="project" value="InterPro"/>
</dbReference>
<sequence>MAASSSSVLAWKKRYHVFISFRGEDTRNTFVSHLYSAFCSKKIKAYIDEESLSKGDEISPALKKGIQELKISVVVLSENYASSSSCLNELGHILDCKEMDEQIVVPVFYHVDPSHVRKQQGSYATAFAKYEQHLNKDEMMNDVQCKNGWIRCKNGGMLWQHAEKLEYLTGERDWLGPGSSKIIITTRDAQVLRNIDAHKIYKELSGRVLNHAQGIPLALKVLGHHLCSKSTRVWESALEKLKEAPNAEIQKKWVGKSFVENLKSLESAAGYGLLAKDTYHVLKNYTGTEVIQGMSLNMSELRNDIYLDPRVFEEMCNLKFLQFINHYGCTKKLYLPQGLHCLPDELRYLRWDYYPLKSLPLNFTPQNLVEQYLQNSQRESLFKEIQHFDALKIINPSGSRRLEKFPELPRNISKLNMQGTAIEIVPHLIERLSLLKTFKLAM</sequence>
<protein>
    <recommendedName>
        <fullName evidence="2">TIR domain-containing protein</fullName>
    </recommendedName>
</protein>
<evidence type="ECO:0000313" key="4">
    <source>
        <dbReference type="Proteomes" id="UP001187192"/>
    </source>
</evidence>
<dbReference type="GO" id="GO:0006952">
    <property type="term" value="P:defense response"/>
    <property type="evidence" value="ECO:0007669"/>
    <property type="project" value="InterPro"/>
</dbReference>